<dbReference type="InterPro" id="IPR007118">
    <property type="entry name" value="Expan_Lol_pI"/>
</dbReference>
<protein>
    <submittedName>
        <fullName evidence="7">Putative expansin-B2</fullName>
    </submittedName>
</protein>
<dbReference type="SUPFAM" id="SSF49590">
    <property type="entry name" value="PHL pollen allergen"/>
    <property type="match status" value="1"/>
</dbReference>
<dbReference type="Gene3D" id="2.60.40.760">
    <property type="entry name" value="Expansin, cellulose-binding-like domain"/>
    <property type="match status" value="1"/>
</dbReference>
<dbReference type="PROSITE" id="PS50842">
    <property type="entry name" value="EXPANSIN_EG45"/>
    <property type="match status" value="1"/>
</dbReference>
<dbReference type="Pfam" id="PF01357">
    <property type="entry name" value="Expansin_C"/>
    <property type="match status" value="1"/>
</dbReference>
<comment type="similarity">
    <text evidence="3">Belongs to the expansin family.</text>
</comment>
<evidence type="ECO:0000313" key="8">
    <source>
        <dbReference type="Proteomes" id="UP000283530"/>
    </source>
</evidence>
<dbReference type="PANTHER" id="PTHR31692">
    <property type="entry name" value="EXPANSIN-B3"/>
    <property type="match status" value="1"/>
</dbReference>
<comment type="subcellular location">
    <subcellularLocation>
        <location evidence="1">Secreted</location>
    </subcellularLocation>
</comment>
<dbReference type="InterPro" id="IPR036749">
    <property type="entry name" value="Expansin_CBD_sf"/>
</dbReference>
<dbReference type="PANTHER" id="PTHR31692:SF56">
    <property type="entry name" value="EXPANSIN-B2-RELATED"/>
    <property type="match status" value="1"/>
</dbReference>
<evidence type="ECO:0000256" key="3">
    <source>
        <dbReference type="RuleBase" id="RU003460"/>
    </source>
</evidence>
<feature type="chain" id="PRO_5019538041" evidence="4">
    <location>
        <begin position="32"/>
        <end position="280"/>
    </location>
</feature>
<dbReference type="InterPro" id="IPR007112">
    <property type="entry name" value="Expansin/allergen_DPBB_dom"/>
</dbReference>
<dbReference type="AlphaFoldDB" id="A0A443P9K2"/>
<dbReference type="PROSITE" id="PS50843">
    <property type="entry name" value="EXPANSIN_CBD"/>
    <property type="match status" value="1"/>
</dbReference>
<comment type="caution">
    <text evidence="7">The sequence shown here is derived from an EMBL/GenBank/DDBJ whole genome shotgun (WGS) entry which is preliminary data.</text>
</comment>
<reference evidence="7 8" key="1">
    <citation type="journal article" date="2019" name="Nat. Plants">
        <title>Stout camphor tree genome fills gaps in understanding of flowering plant genome evolution.</title>
        <authorList>
            <person name="Chaw S.M."/>
            <person name="Liu Y.C."/>
            <person name="Wu Y.W."/>
            <person name="Wang H.Y."/>
            <person name="Lin C.I."/>
            <person name="Wu C.S."/>
            <person name="Ke H.M."/>
            <person name="Chang L.Y."/>
            <person name="Hsu C.Y."/>
            <person name="Yang H.T."/>
            <person name="Sudianto E."/>
            <person name="Hsu M.H."/>
            <person name="Wu K.P."/>
            <person name="Wang L.N."/>
            <person name="Leebens-Mack J.H."/>
            <person name="Tsai I.J."/>
        </authorList>
    </citation>
    <scope>NUCLEOTIDE SEQUENCE [LARGE SCALE GENOMIC DNA]</scope>
    <source>
        <strain evidence="8">cv. Chaw 1501</strain>
        <tissue evidence="7">Young leaves</tissue>
    </source>
</reference>
<dbReference type="PRINTS" id="PR00829">
    <property type="entry name" value="LOLP1ALLERGN"/>
</dbReference>
<keyword evidence="8" id="KW-1185">Reference proteome</keyword>
<dbReference type="InterPro" id="IPR007117">
    <property type="entry name" value="Expansin_CBD"/>
</dbReference>
<dbReference type="InterPro" id="IPR036908">
    <property type="entry name" value="RlpA-like_sf"/>
</dbReference>
<evidence type="ECO:0000313" key="7">
    <source>
        <dbReference type="EMBL" id="RWR87464.1"/>
    </source>
</evidence>
<proteinExistence type="inferred from homology"/>
<dbReference type="InterPro" id="IPR009009">
    <property type="entry name" value="RlpA-like_DPBB"/>
</dbReference>
<evidence type="ECO:0000256" key="2">
    <source>
        <dbReference type="ARBA" id="ARBA00022525"/>
    </source>
</evidence>
<sequence>MAMAPVLSILTNSISIFALVFLSSLPHLSLCFKPRSFNHSAVQSDWSSGGATWYGSPNGYGSDGGACGYGNAVEQAPFSSLVSAGGPSLFKSGKGCGACYQVKCNDNAACSGNPVTVAITDECPGGPCVAEAAHFDLSGTAFGAMAISGQADQLRNAGVLQIQYRRVPCNYPGRNVAFHVDAGSNPYYLSVVVEFEDGDGDLTGLDLHQASSSPTSDSKDWISMQQSWGADWKLNSGSTLEPPFSFKLTSDSGKTLVASNVIPTGWQPGATYRSVVNFKT</sequence>
<gene>
    <name evidence="7" type="ORF">CKAN_01640600</name>
</gene>
<dbReference type="EMBL" id="QPKB01000006">
    <property type="protein sequence ID" value="RWR87464.1"/>
    <property type="molecule type" value="Genomic_DNA"/>
</dbReference>
<dbReference type="CDD" id="cd22275">
    <property type="entry name" value="DPBB_EXPB_N"/>
    <property type="match status" value="1"/>
</dbReference>
<dbReference type="Proteomes" id="UP000283530">
    <property type="component" value="Unassembled WGS sequence"/>
</dbReference>
<feature type="domain" description="Expansin-like EG45" evidence="5">
    <location>
        <begin position="64"/>
        <end position="174"/>
    </location>
</feature>
<dbReference type="Gene3D" id="2.40.40.10">
    <property type="entry name" value="RlpA-like domain"/>
    <property type="match status" value="1"/>
</dbReference>
<evidence type="ECO:0000256" key="1">
    <source>
        <dbReference type="ARBA" id="ARBA00004613"/>
    </source>
</evidence>
<dbReference type="SMART" id="SM00837">
    <property type="entry name" value="DPBB_1"/>
    <property type="match status" value="1"/>
</dbReference>
<dbReference type="Pfam" id="PF03330">
    <property type="entry name" value="DPBB_1"/>
    <property type="match status" value="1"/>
</dbReference>
<accession>A0A443P9K2</accession>
<dbReference type="InterPro" id="IPR005795">
    <property type="entry name" value="LolPI"/>
</dbReference>
<dbReference type="STRING" id="337451.A0A443P9K2"/>
<dbReference type="PRINTS" id="PR01225">
    <property type="entry name" value="EXPANSNFAMLY"/>
</dbReference>
<keyword evidence="4" id="KW-0732">Signal</keyword>
<dbReference type="GO" id="GO:0005576">
    <property type="term" value="C:extracellular region"/>
    <property type="evidence" value="ECO:0007669"/>
    <property type="project" value="UniProtKB-SubCell"/>
</dbReference>
<feature type="domain" description="Expansin-like CBD" evidence="6">
    <location>
        <begin position="187"/>
        <end position="274"/>
    </location>
</feature>
<dbReference type="OrthoDB" id="406505at2759"/>
<keyword evidence="2" id="KW-0964">Secreted</keyword>
<name>A0A443P9K2_9MAGN</name>
<organism evidence="7 8">
    <name type="scientific">Cinnamomum micranthum f. kanehirae</name>
    <dbReference type="NCBI Taxonomy" id="337451"/>
    <lineage>
        <taxon>Eukaryota</taxon>
        <taxon>Viridiplantae</taxon>
        <taxon>Streptophyta</taxon>
        <taxon>Embryophyta</taxon>
        <taxon>Tracheophyta</taxon>
        <taxon>Spermatophyta</taxon>
        <taxon>Magnoliopsida</taxon>
        <taxon>Magnoliidae</taxon>
        <taxon>Laurales</taxon>
        <taxon>Lauraceae</taxon>
        <taxon>Cinnamomum</taxon>
    </lineage>
</organism>
<evidence type="ECO:0000259" key="5">
    <source>
        <dbReference type="PROSITE" id="PS50842"/>
    </source>
</evidence>
<evidence type="ECO:0000256" key="4">
    <source>
        <dbReference type="SAM" id="SignalP"/>
    </source>
</evidence>
<evidence type="ECO:0000259" key="6">
    <source>
        <dbReference type="PROSITE" id="PS50843"/>
    </source>
</evidence>
<feature type="signal peptide" evidence="4">
    <location>
        <begin position="1"/>
        <end position="31"/>
    </location>
</feature>
<dbReference type="SUPFAM" id="SSF50685">
    <property type="entry name" value="Barwin-like endoglucanases"/>
    <property type="match status" value="1"/>
</dbReference>